<keyword evidence="2" id="KW-1185">Reference proteome</keyword>
<reference evidence="1" key="1">
    <citation type="submission" date="2022-10" db="EMBL/GenBank/DDBJ databases">
        <title>Genome Sequence of Xylaria curta.</title>
        <authorList>
            <person name="Buettner E."/>
        </authorList>
    </citation>
    <scope>NUCLEOTIDE SEQUENCE</scope>
    <source>
        <strain evidence="1">Babe10</strain>
    </source>
</reference>
<protein>
    <submittedName>
        <fullName evidence="1">Uncharacterized protein</fullName>
    </submittedName>
</protein>
<organism evidence="1 2">
    <name type="scientific">Xylaria curta</name>
    <dbReference type="NCBI Taxonomy" id="42375"/>
    <lineage>
        <taxon>Eukaryota</taxon>
        <taxon>Fungi</taxon>
        <taxon>Dikarya</taxon>
        <taxon>Ascomycota</taxon>
        <taxon>Pezizomycotina</taxon>
        <taxon>Sordariomycetes</taxon>
        <taxon>Xylariomycetidae</taxon>
        <taxon>Xylariales</taxon>
        <taxon>Xylariaceae</taxon>
        <taxon>Xylaria</taxon>
    </lineage>
</organism>
<gene>
    <name evidence="1" type="ORF">NUW58_g6737</name>
</gene>
<dbReference type="Proteomes" id="UP001143856">
    <property type="component" value="Unassembled WGS sequence"/>
</dbReference>
<evidence type="ECO:0000313" key="1">
    <source>
        <dbReference type="EMBL" id="KAJ2981227.1"/>
    </source>
</evidence>
<comment type="caution">
    <text evidence="1">The sequence shown here is derived from an EMBL/GenBank/DDBJ whole genome shotgun (WGS) entry which is preliminary data.</text>
</comment>
<proteinExistence type="predicted"/>
<dbReference type="EMBL" id="JAPDGR010001588">
    <property type="protein sequence ID" value="KAJ2981227.1"/>
    <property type="molecule type" value="Genomic_DNA"/>
</dbReference>
<accession>A0ACC1NQN5</accession>
<name>A0ACC1NQN5_9PEZI</name>
<sequence>MQEERIQDPAFDLPWYQWWVLEQMRKQPERLLLCLPGSGLEKDFTMAISLIWNQIRKATLPPRPISIDSITDVLISNKIVSVEDSYEARLSVKDLVFCIIGLQTMLYQPYFDLSSPGGYQILDEMSGYHGTTRMSLYLLEVIVG</sequence>
<evidence type="ECO:0000313" key="2">
    <source>
        <dbReference type="Proteomes" id="UP001143856"/>
    </source>
</evidence>